<dbReference type="PANTHER" id="PTHR43201:SF5">
    <property type="entry name" value="MEDIUM-CHAIN ACYL-COA LIGASE ACSF2, MITOCHONDRIAL"/>
    <property type="match status" value="1"/>
</dbReference>
<dbReference type="GO" id="GO:0006631">
    <property type="term" value="P:fatty acid metabolic process"/>
    <property type="evidence" value="ECO:0007669"/>
    <property type="project" value="TreeGrafter"/>
</dbReference>
<protein>
    <submittedName>
        <fullName evidence="5">AMP-dependent synthetase and ligase, putative o-succinylbenzoate--CoA ligase</fullName>
        <ecNumber evidence="5">6.2.1.26</ecNumber>
    </submittedName>
</protein>
<dbReference type="Proteomes" id="UP000001692">
    <property type="component" value="Chromosome 2"/>
</dbReference>
<dbReference type="Gene3D" id="3.40.50.12780">
    <property type="entry name" value="N-terminal domain of ligase-like"/>
    <property type="match status" value="1"/>
</dbReference>
<dbReference type="EMBL" id="CU633750">
    <property type="protein sequence ID" value="CAQ71180.1"/>
    <property type="molecule type" value="Genomic_DNA"/>
</dbReference>
<dbReference type="InterPro" id="IPR000873">
    <property type="entry name" value="AMP-dep_synth/lig_dom"/>
</dbReference>
<dbReference type="AlphaFoldDB" id="B3R8R2"/>
<dbReference type="PANTHER" id="PTHR43201">
    <property type="entry name" value="ACYL-COA SYNTHETASE"/>
    <property type="match status" value="1"/>
</dbReference>
<dbReference type="eggNOG" id="COG0318">
    <property type="taxonomic scope" value="Bacteria"/>
</dbReference>
<evidence type="ECO:0000259" key="4">
    <source>
        <dbReference type="Pfam" id="PF13193"/>
    </source>
</evidence>
<evidence type="ECO:0000256" key="1">
    <source>
        <dbReference type="ARBA" id="ARBA00006432"/>
    </source>
</evidence>
<evidence type="ECO:0000256" key="2">
    <source>
        <dbReference type="ARBA" id="ARBA00022598"/>
    </source>
</evidence>
<sequence length="546" mass="60057">MGGSASRESAHGTIFWETRMDFTYLTTLPHAVRHFARLRPEAVAYSFEGRQTTYAAFERNTDRVAQALLAEGLRAGDRIGYVGKNSDHYFELLLGAGKTGAVMAPASWRLAPPEVEFILGHCDAVVLFVGAESAAMVRNLLPALPLVRKVVVMEPCDGQGDWPCYTDWRDAHPATPPAHEPAAHDVVLQLYTSGTTGRPKGAMLTHRNLTIGTEVSEREHLAWSHWVADDISLVAMPVAHIGGSGWGLRNLLSGAKGVVAREFDPRAVLDFIEHERVSKLFLVPAAMQIVLRDPRARQVDYSRLKYLLYGAAPIPAALLREGIEVFGCGFVQQYGMTETTGTIVALPPEDHTTDEVPRMRAAGKALPGVELKVVDYEGRQLAPGEVGEVVVRSQHNMAGYWKQPEETARTIDADGWLRTGDAGYMDAEGYLYIHDRVKDMIISGGENVYPAEVESAIYGHPQVADVAVIGVPDEKWGEAVKAIVVLKPGQAADRDAILAWTRQRVAGFKVPKSIEFVDALPRNPSGKLLRRKLREPFWEGMNRQVN</sequence>
<evidence type="ECO:0000259" key="3">
    <source>
        <dbReference type="Pfam" id="PF00501"/>
    </source>
</evidence>
<evidence type="ECO:0000313" key="6">
    <source>
        <dbReference type="Proteomes" id="UP000001692"/>
    </source>
</evidence>
<dbReference type="Gene3D" id="3.30.300.30">
    <property type="match status" value="1"/>
</dbReference>
<dbReference type="FunFam" id="3.30.300.30:FF:000008">
    <property type="entry name" value="2,3-dihydroxybenzoate-AMP ligase"/>
    <property type="match status" value="1"/>
</dbReference>
<dbReference type="EC" id="6.2.1.26" evidence="5"/>
<keyword evidence="6" id="KW-1185">Reference proteome</keyword>
<organism evidence="5 6">
    <name type="scientific">Cupriavidus taiwanensis (strain DSM 17343 / BCRC 17206 / CCUG 44338 / CIP 107171 / LMG 19424 / R1)</name>
    <name type="common">Ralstonia taiwanensis (strain LMG 19424)</name>
    <dbReference type="NCBI Taxonomy" id="977880"/>
    <lineage>
        <taxon>Bacteria</taxon>
        <taxon>Pseudomonadati</taxon>
        <taxon>Pseudomonadota</taxon>
        <taxon>Betaproteobacteria</taxon>
        <taxon>Burkholderiales</taxon>
        <taxon>Burkholderiaceae</taxon>
        <taxon>Cupriavidus</taxon>
    </lineage>
</organism>
<reference evidence="5 6" key="1">
    <citation type="journal article" date="2008" name="Genome Res.">
        <title>Genome sequence of the beta-rhizobium Cupriavidus taiwanensis and comparative genomics of rhizobia.</title>
        <authorList>
            <person name="Amadou C."/>
            <person name="Pascal G."/>
            <person name="Mangenot S."/>
            <person name="Glew M."/>
            <person name="Bontemps C."/>
            <person name="Capela D."/>
            <person name="Carrere S."/>
            <person name="Cruveiller S."/>
            <person name="Dossat C."/>
            <person name="Lajus A."/>
            <person name="Marchetti M."/>
            <person name="Poinsot V."/>
            <person name="Rouy Z."/>
            <person name="Servin B."/>
            <person name="Saad M."/>
            <person name="Schenowitz C."/>
            <person name="Barbe V."/>
            <person name="Batut J."/>
            <person name="Medigue C."/>
            <person name="Masson-Boivin C."/>
        </authorList>
    </citation>
    <scope>NUCLEOTIDE SEQUENCE [LARGE SCALE GENOMIC DNA]</scope>
    <source>
        <strain evidence="6">DSM 17343 / BCRC 17206 / CCUG 44338 / CIP 107171 / LMG 19424 / R1</strain>
    </source>
</reference>
<name>B3R8R2_CUPTR</name>
<dbReference type="NCBIfam" id="NF004837">
    <property type="entry name" value="PRK06187.1"/>
    <property type="match status" value="1"/>
</dbReference>
<proteinExistence type="inferred from homology"/>
<feature type="domain" description="AMP-dependent synthetase/ligase" evidence="3">
    <location>
        <begin position="33"/>
        <end position="401"/>
    </location>
</feature>
<dbReference type="GO" id="GO:0008756">
    <property type="term" value="F:o-succinylbenzoate-CoA ligase activity"/>
    <property type="evidence" value="ECO:0007669"/>
    <property type="project" value="UniProtKB-EC"/>
</dbReference>
<dbReference type="HOGENOM" id="CLU_000022_59_7_4"/>
<gene>
    <name evidence="5" type="ordered locus">RALTA_B0560</name>
</gene>
<comment type="similarity">
    <text evidence="1">Belongs to the ATP-dependent AMP-binding enzyme family.</text>
</comment>
<keyword evidence="2 5" id="KW-0436">Ligase</keyword>
<dbReference type="GO" id="GO:0031956">
    <property type="term" value="F:medium-chain fatty acid-CoA ligase activity"/>
    <property type="evidence" value="ECO:0007669"/>
    <property type="project" value="TreeGrafter"/>
</dbReference>
<evidence type="ECO:0000313" key="5">
    <source>
        <dbReference type="EMBL" id="CAQ71180.1"/>
    </source>
</evidence>
<dbReference type="InterPro" id="IPR042099">
    <property type="entry name" value="ANL_N_sf"/>
</dbReference>
<dbReference type="Pfam" id="PF00501">
    <property type="entry name" value="AMP-binding"/>
    <property type="match status" value="1"/>
</dbReference>
<dbReference type="InterPro" id="IPR025110">
    <property type="entry name" value="AMP-bd_C"/>
</dbReference>
<feature type="domain" description="AMP-binding enzyme C-terminal" evidence="4">
    <location>
        <begin position="452"/>
        <end position="527"/>
    </location>
</feature>
<dbReference type="Pfam" id="PF13193">
    <property type="entry name" value="AMP-binding_C"/>
    <property type="match status" value="1"/>
</dbReference>
<dbReference type="InterPro" id="IPR045851">
    <property type="entry name" value="AMP-bd_C_sf"/>
</dbReference>
<accession>B3R8R2</accession>
<dbReference type="CDD" id="cd17631">
    <property type="entry name" value="FACL_FadD13-like"/>
    <property type="match status" value="1"/>
</dbReference>
<dbReference type="KEGG" id="cti:RALTA_B0560"/>
<dbReference type="SUPFAM" id="SSF56801">
    <property type="entry name" value="Acetyl-CoA synthetase-like"/>
    <property type="match status" value="1"/>
</dbReference>